<proteinExistence type="predicted"/>
<evidence type="ECO:0000256" key="1">
    <source>
        <dbReference type="SAM" id="MobiDB-lite"/>
    </source>
</evidence>
<gene>
    <name evidence="2" type="ORF">HAX54_028281</name>
</gene>
<comment type="caution">
    <text evidence="2">The sequence shown here is derived from an EMBL/GenBank/DDBJ whole genome shotgun (WGS) entry which is preliminary data.</text>
</comment>
<dbReference type="Proteomes" id="UP000823775">
    <property type="component" value="Unassembled WGS sequence"/>
</dbReference>
<name>A0ABS8V5Y5_DATST</name>
<protein>
    <submittedName>
        <fullName evidence="2">Uncharacterized protein</fullName>
    </submittedName>
</protein>
<organism evidence="2 3">
    <name type="scientific">Datura stramonium</name>
    <name type="common">Jimsonweed</name>
    <name type="synonym">Common thornapple</name>
    <dbReference type="NCBI Taxonomy" id="4076"/>
    <lineage>
        <taxon>Eukaryota</taxon>
        <taxon>Viridiplantae</taxon>
        <taxon>Streptophyta</taxon>
        <taxon>Embryophyta</taxon>
        <taxon>Tracheophyta</taxon>
        <taxon>Spermatophyta</taxon>
        <taxon>Magnoliopsida</taxon>
        <taxon>eudicotyledons</taxon>
        <taxon>Gunneridae</taxon>
        <taxon>Pentapetalae</taxon>
        <taxon>asterids</taxon>
        <taxon>lamiids</taxon>
        <taxon>Solanales</taxon>
        <taxon>Solanaceae</taxon>
        <taxon>Solanoideae</taxon>
        <taxon>Datureae</taxon>
        <taxon>Datura</taxon>
    </lineage>
</organism>
<sequence length="117" mass="13530">MACVTRSQDVAEKVPEFYARLYEIRWGLLVKPCKANENWLREFYANIPTEDMDKEKKKRRSWDKLFICMWKGVKRILKALSPSSKMPPVSKEDAPQYSFLNGFEDEDSGDGGDEASS</sequence>
<accession>A0ABS8V5Y5</accession>
<feature type="region of interest" description="Disordered" evidence="1">
    <location>
        <begin position="83"/>
        <end position="117"/>
    </location>
</feature>
<dbReference type="EMBL" id="JACEIK010003471">
    <property type="protein sequence ID" value="MCD9641827.1"/>
    <property type="molecule type" value="Genomic_DNA"/>
</dbReference>
<evidence type="ECO:0000313" key="2">
    <source>
        <dbReference type="EMBL" id="MCD9641827.1"/>
    </source>
</evidence>
<feature type="compositionally biased region" description="Acidic residues" evidence="1">
    <location>
        <begin position="103"/>
        <end position="117"/>
    </location>
</feature>
<keyword evidence="3" id="KW-1185">Reference proteome</keyword>
<evidence type="ECO:0000313" key="3">
    <source>
        <dbReference type="Proteomes" id="UP000823775"/>
    </source>
</evidence>
<reference evidence="2 3" key="1">
    <citation type="journal article" date="2021" name="BMC Genomics">
        <title>Datura genome reveals duplications of psychoactive alkaloid biosynthetic genes and high mutation rate following tissue culture.</title>
        <authorList>
            <person name="Rajewski A."/>
            <person name="Carter-House D."/>
            <person name="Stajich J."/>
            <person name="Litt A."/>
        </authorList>
    </citation>
    <scope>NUCLEOTIDE SEQUENCE [LARGE SCALE GENOMIC DNA]</scope>
    <source>
        <strain evidence="2">AR-01</strain>
    </source>
</reference>